<organism evidence="1 2">
    <name type="scientific">Paractinoplanes rhizophilus</name>
    <dbReference type="NCBI Taxonomy" id="1416877"/>
    <lineage>
        <taxon>Bacteria</taxon>
        <taxon>Bacillati</taxon>
        <taxon>Actinomycetota</taxon>
        <taxon>Actinomycetes</taxon>
        <taxon>Micromonosporales</taxon>
        <taxon>Micromonosporaceae</taxon>
        <taxon>Paractinoplanes</taxon>
    </lineage>
</organism>
<proteinExistence type="predicted"/>
<name>A0ABW2HW12_9ACTN</name>
<evidence type="ECO:0000313" key="1">
    <source>
        <dbReference type="EMBL" id="MFC7277362.1"/>
    </source>
</evidence>
<accession>A0ABW2HW12</accession>
<gene>
    <name evidence="1" type="ORF">ACFQS1_25500</name>
</gene>
<sequence length="138" mass="15495">MVQRPTAGWREQVDDEAAQIAAGALDLDDAFAAGLFPPEMLAQTDEVLTRFEQDVAELVSHRWEPATDTDIFAVIERTVKALNVVNARFGGAAYETGEREQLCQYLEATLEDAGLDVDAFAGRHRMTRHDITDQWRTW</sequence>
<dbReference type="RefSeq" id="WP_378972856.1">
    <property type="nucleotide sequence ID" value="NZ_JBHTBJ010000022.1"/>
</dbReference>
<reference evidence="2" key="1">
    <citation type="journal article" date="2019" name="Int. J. Syst. Evol. Microbiol.">
        <title>The Global Catalogue of Microorganisms (GCM) 10K type strain sequencing project: providing services to taxonomists for standard genome sequencing and annotation.</title>
        <authorList>
            <consortium name="The Broad Institute Genomics Platform"/>
            <consortium name="The Broad Institute Genome Sequencing Center for Infectious Disease"/>
            <person name="Wu L."/>
            <person name="Ma J."/>
        </authorList>
    </citation>
    <scope>NUCLEOTIDE SEQUENCE [LARGE SCALE GENOMIC DNA]</scope>
    <source>
        <strain evidence="2">XZYJT-10</strain>
    </source>
</reference>
<protein>
    <submittedName>
        <fullName evidence="1">Uncharacterized protein</fullName>
    </submittedName>
</protein>
<evidence type="ECO:0000313" key="2">
    <source>
        <dbReference type="Proteomes" id="UP001596548"/>
    </source>
</evidence>
<comment type="caution">
    <text evidence="1">The sequence shown here is derived from an EMBL/GenBank/DDBJ whole genome shotgun (WGS) entry which is preliminary data.</text>
</comment>
<dbReference type="Proteomes" id="UP001596548">
    <property type="component" value="Unassembled WGS sequence"/>
</dbReference>
<keyword evidence="2" id="KW-1185">Reference proteome</keyword>
<dbReference type="EMBL" id="JBHTBJ010000022">
    <property type="protein sequence ID" value="MFC7277362.1"/>
    <property type="molecule type" value="Genomic_DNA"/>
</dbReference>